<accession>A0AAU8AXP5</accession>
<evidence type="ECO:0000313" key="4">
    <source>
        <dbReference type="EMBL" id="XCD06840.1"/>
    </source>
</evidence>
<sequence length="91" mass="10518">MEKETISLSPKDQISVVEHERIEESPFSICGNKEQGYVVTIGKNLISRQVFRTKEEAEKYCKPENMTWNDLLVAVSVVTTHIIKNQKHEEK</sequence>
<dbReference type="EMBL" id="PP511656">
    <property type="protein sequence ID" value="XCD06311.1"/>
    <property type="molecule type" value="Genomic_DNA"/>
</dbReference>
<organism evidence="1">
    <name type="scientific">Dulem virus 222</name>
    <dbReference type="NCBI Taxonomy" id="3145699"/>
    <lineage>
        <taxon>Viruses</taxon>
        <taxon>Monodnaviria</taxon>
        <taxon>Sangervirae</taxon>
        <taxon>Phixviricota</taxon>
        <taxon>Malgrandaviricetes</taxon>
        <taxon>Petitvirales</taxon>
        <taxon>Microviridae</taxon>
        <taxon>Microvirus</taxon>
    </lineage>
</organism>
<dbReference type="EMBL" id="PP511536">
    <property type="protein sequence ID" value="XCD05250.1"/>
    <property type="molecule type" value="Genomic_DNA"/>
</dbReference>
<reference evidence="1" key="1">
    <citation type="submission" date="2024-03" db="EMBL/GenBank/DDBJ databases">
        <title>Diverse circular DNA viruses in blood, oral, and fecal samples of captive lemurs.</title>
        <authorList>
            <person name="Paietta E.N."/>
            <person name="Kraberger S."/>
            <person name="Lund M.C."/>
            <person name="Custer J.M."/>
            <person name="Vargas K.M."/>
            <person name="Ehmke E.E."/>
            <person name="Yoder A.D."/>
            <person name="Varsani A."/>
        </authorList>
    </citation>
    <scope>NUCLEOTIDE SEQUENCE</scope>
    <source>
        <strain evidence="1">Duke_21_46</strain>
        <strain evidence="2">Duke_24FS_53</strain>
        <strain evidence="3">Duke_25FS_68</strain>
        <strain evidence="4">Duke_26_38</strain>
    </source>
</reference>
<protein>
    <submittedName>
        <fullName evidence="1">Uncharacterized protein</fullName>
    </submittedName>
</protein>
<evidence type="ECO:0000313" key="2">
    <source>
        <dbReference type="EMBL" id="XCD05250.1"/>
    </source>
</evidence>
<evidence type="ECO:0000313" key="1">
    <source>
        <dbReference type="EMBL" id="XCD03898.1"/>
    </source>
</evidence>
<proteinExistence type="predicted"/>
<dbReference type="EMBL" id="PP511398">
    <property type="protein sequence ID" value="XCD03898.1"/>
    <property type="molecule type" value="Genomic_DNA"/>
</dbReference>
<evidence type="ECO:0000313" key="3">
    <source>
        <dbReference type="EMBL" id="XCD06311.1"/>
    </source>
</evidence>
<dbReference type="EMBL" id="PP511718">
    <property type="protein sequence ID" value="XCD06840.1"/>
    <property type="molecule type" value="Genomic_DNA"/>
</dbReference>
<name>A0AAU8AXP5_9VIRU</name>